<keyword evidence="2" id="KW-1185">Reference proteome</keyword>
<comment type="caution">
    <text evidence="1">The sequence shown here is derived from an EMBL/GenBank/DDBJ whole genome shotgun (WGS) entry which is preliminary data.</text>
</comment>
<protein>
    <submittedName>
        <fullName evidence="1">Uncharacterized protein</fullName>
    </submittedName>
</protein>
<name>A0ACC6P9S8_9BACL</name>
<sequence length="141" mass="14896">MKITVETNERKYEGSGGIWRAAEHRSAASRTLWQPIETFWKTAVAATLFMYVLARRIVTGTLFFAAAAAVAAGAYGAWSGLASFGDGAGGLLLGLGCGIAALGLAVPAFKLGGKFHAQLQTTVRLLKAQRNEAAKEENAHE</sequence>
<gene>
    <name evidence="1" type="ORF">WKI47_06615</name>
</gene>
<dbReference type="Proteomes" id="UP001380953">
    <property type="component" value="Unassembled WGS sequence"/>
</dbReference>
<reference evidence="1" key="1">
    <citation type="submission" date="2024-03" db="EMBL/GenBank/DDBJ databases">
        <title>Whole genome sequecning of epiphytes from Marcgravia umbellata leaves.</title>
        <authorList>
            <person name="Kumar G."/>
            <person name="Savka M.A."/>
        </authorList>
    </citation>
    <scope>NUCLEOTIDE SEQUENCE</scope>
    <source>
        <strain evidence="1">RIT_BL5</strain>
    </source>
</reference>
<evidence type="ECO:0000313" key="1">
    <source>
        <dbReference type="EMBL" id="MEJ8303588.1"/>
    </source>
</evidence>
<accession>A0ACC6P9S8</accession>
<proteinExistence type="predicted"/>
<evidence type="ECO:0000313" key="2">
    <source>
        <dbReference type="Proteomes" id="UP001380953"/>
    </source>
</evidence>
<organism evidence="1 2">
    <name type="scientific">Saccharibacillus sacchari</name>
    <dbReference type="NCBI Taxonomy" id="456493"/>
    <lineage>
        <taxon>Bacteria</taxon>
        <taxon>Bacillati</taxon>
        <taxon>Bacillota</taxon>
        <taxon>Bacilli</taxon>
        <taxon>Bacillales</taxon>
        <taxon>Paenibacillaceae</taxon>
        <taxon>Saccharibacillus</taxon>
    </lineage>
</organism>
<dbReference type="EMBL" id="JBBKAR010000019">
    <property type="protein sequence ID" value="MEJ8303588.1"/>
    <property type="molecule type" value="Genomic_DNA"/>
</dbReference>